<sequence length="396" mass="46909">MPWKEATIMSQKEEFIKRALKKEVTFKELCAQYKISRETGYKVLHRYEKEGLRGLEEQSRAPRHSPNKTSRALEEQILKIRVQYPTWGGRKIHNHLMNKGIRVQYPTWGGRKIHNHLMNKGIQDLPAPSTISDILKRNGYISEEESLKRQALCRFEREHANELWQMDFKGKFQLATKESCFPLTIIDDHSRFSPCIQACVNEQYLTVKEQLIQIFEQYGLPKQFNVDNGNPWGNSQLFKHTQLTVWLMRLDIRVTHSRPRHPQTNGKLERFHRTLKKDVLSQHLINDFKHAQLLFDEWREIYNYQRPHQAIDMQVPANRYQPSQRSMPNTLRTIEYSDDALVRKVRGNGRVSYKGNEYLVGEAFSGHDVELKLNPLGEEFDIYFDRFKIYTYNLNT</sequence>
<dbReference type="Pfam" id="PF13683">
    <property type="entry name" value="rve_3"/>
    <property type="match status" value="1"/>
</dbReference>
<gene>
    <name evidence="2" type="ORF">Lste_3319</name>
</gene>
<dbReference type="GO" id="GO:0003676">
    <property type="term" value="F:nucleic acid binding"/>
    <property type="evidence" value="ECO:0007669"/>
    <property type="project" value="InterPro"/>
</dbReference>
<dbReference type="PROSITE" id="PS50994">
    <property type="entry name" value="INTEGRASE"/>
    <property type="match status" value="1"/>
</dbReference>
<dbReference type="Gene3D" id="3.30.420.10">
    <property type="entry name" value="Ribonuclease H-like superfamily/Ribonuclease H"/>
    <property type="match status" value="1"/>
</dbReference>
<evidence type="ECO:0000259" key="1">
    <source>
        <dbReference type="PROSITE" id="PS50994"/>
    </source>
</evidence>
<comment type="caution">
    <text evidence="2">The sequence shown here is derived from an EMBL/GenBank/DDBJ whole genome shotgun (WGS) entry which is preliminary data.</text>
</comment>
<dbReference type="PATRIC" id="fig|947033.5.peg.3528"/>
<keyword evidence="3" id="KW-1185">Reference proteome</keyword>
<dbReference type="GO" id="GO:0015074">
    <property type="term" value="P:DNA integration"/>
    <property type="evidence" value="ECO:0007669"/>
    <property type="project" value="InterPro"/>
</dbReference>
<dbReference type="OrthoDB" id="9774685at2"/>
<dbReference type="InterPro" id="IPR012337">
    <property type="entry name" value="RNaseH-like_sf"/>
</dbReference>
<accession>A0A0W0ZDJ5</accession>
<reference evidence="2 3" key="1">
    <citation type="submission" date="2015-11" db="EMBL/GenBank/DDBJ databases">
        <title>Genomic analysis of 38 Legionella species identifies large and diverse effector repertoires.</title>
        <authorList>
            <person name="Burstein D."/>
            <person name="Amaro F."/>
            <person name="Zusman T."/>
            <person name="Lifshitz Z."/>
            <person name="Cohen O."/>
            <person name="Gilbert J.A."/>
            <person name="Pupko T."/>
            <person name="Shuman H.A."/>
            <person name="Segal G."/>
        </authorList>
    </citation>
    <scope>NUCLEOTIDE SEQUENCE [LARGE SCALE GENOMIC DNA]</scope>
    <source>
        <strain evidence="2 3">IMVS3376</strain>
    </source>
</reference>
<dbReference type="SUPFAM" id="SSF46689">
    <property type="entry name" value="Homeodomain-like"/>
    <property type="match status" value="1"/>
</dbReference>
<dbReference type="Pfam" id="PF13565">
    <property type="entry name" value="HTH_32"/>
    <property type="match status" value="1"/>
</dbReference>
<dbReference type="InterPro" id="IPR036397">
    <property type="entry name" value="RNaseH_sf"/>
</dbReference>
<evidence type="ECO:0000313" key="3">
    <source>
        <dbReference type="Proteomes" id="UP000054926"/>
    </source>
</evidence>
<dbReference type="PANTHER" id="PTHR35004:SF6">
    <property type="entry name" value="TRANSPOSASE"/>
    <property type="match status" value="1"/>
</dbReference>
<dbReference type="PANTHER" id="PTHR35004">
    <property type="entry name" value="TRANSPOSASE RV3428C-RELATED"/>
    <property type="match status" value="1"/>
</dbReference>
<dbReference type="InterPro" id="IPR009057">
    <property type="entry name" value="Homeodomain-like_sf"/>
</dbReference>
<proteinExistence type="predicted"/>
<organism evidence="2 3">
    <name type="scientific">Legionella steelei</name>
    <dbReference type="NCBI Taxonomy" id="947033"/>
    <lineage>
        <taxon>Bacteria</taxon>
        <taxon>Pseudomonadati</taxon>
        <taxon>Pseudomonadota</taxon>
        <taxon>Gammaproteobacteria</taxon>
        <taxon>Legionellales</taxon>
        <taxon>Legionellaceae</taxon>
        <taxon>Legionella</taxon>
    </lineage>
</organism>
<dbReference type="RefSeq" id="WP_058512130.1">
    <property type="nucleotide sequence ID" value="NZ_LNYY01000021.1"/>
</dbReference>
<name>A0A0W0ZDJ5_9GAMM</name>
<evidence type="ECO:0000313" key="2">
    <source>
        <dbReference type="EMBL" id="KTD67113.1"/>
    </source>
</evidence>
<dbReference type="EMBL" id="LNYY01000021">
    <property type="protein sequence ID" value="KTD67113.1"/>
    <property type="molecule type" value="Genomic_DNA"/>
</dbReference>
<dbReference type="SUPFAM" id="SSF53098">
    <property type="entry name" value="Ribonuclease H-like"/>
    <property type="match status" value="1"/>
</dbReference>
<feature type="domain" description="Integrase catalytic" evidence="1">
    <location>
        <begin position="154"/>
        <end position="324"/>
    </location>
</feature>
<dbReference type="InterPro" id="IPR001584">
    <property type="entry name" value="Integrase_cat-core"/>
</dbReference>
<protein>
    <submittedName>
        <fullName evidence="2">Transposase (ISmav2)</fullName>
    </submittedName>
</protein>
<dbReference type="Proteomes" id="UP000054926">
    <property type="component" value="Unassembled WGS sequence"/>
</dbReference>
<dbReference type="AlphaFoldDB" id="A0A0W0ZDJ5"/>